<dbReference type="RefSeq" id="WP_085492528.1">
    <property type="nucleotide sequence ID" value="NZ_FXAZ01000001.1"/>
</dbReference>
<sequence>MDAQVKRYYQLKQKKKELEAELQTLHEEIMDFCQEQASADMEIGAYRVKLVLQERKEYDDAKVYEALPDPEVWRLCSKADPSKLAGLVKLRVIPEETLKDTYTLKPVTLLKIEKK</sequence>
<proteinExistence type="predicted"/>
<evidence type="ECO:0000256" key="1">
    <source>
        <dbReference type="SAM" id="Coils"/>
    </source>
</evidence>
<dbReference type="EMBL" id="FXAZ01000001">
    <property type="protein sequence ID" value="SMG11058.1"/>
    <property type="molecule type" value="Genomic_DNA"/>
</dbReference>
<gene>
    <name evidence="2" type="ORF">SAMN06295960_0237</name>
</gene>
<dbReference type="AlphaFoldDB" id="A0A1X7I9I3"/>
<reference evidence="2 3" key="1">
    <citation type="submission" date="2017-04" db="EMBL/GenBank/DDBJ databases">
        <authorList>
            <person name="Afonso C.L."/>
            <person name="Miller P.J."/>
            <person name="Scott M.A."/>
            <person name="Spackman E."/>
            <person name="Goraichik I."/>
            <person name="Dimitrov K.M."/>
            <person name="Suarez D.L."/>
            <person name="Swayne D.E."/>
        </authorList>
    </citation>
    <scope>NUCLEOTIDE SEQUENCE [LARGE SCALE GENOMIC DNA]</scope>
    <source>
        <strain evidence="2 3">11</strain>
    </source>
</reference>
<accession>A0A1X7I9I3</accession>
<feature type="coiled-coil region" evidence="1">
    <location>
        <begin position="1"/>
        <end position="35"/>
    </location>
</feature>
<name>A0A1X7I9I3_9BACL</name>
<keyword evidence="3" id="KW-1185">Reference proteome</keyword>
<dbReference type="Proteomes" id="UP000193834">
    <property type="component" value="Unassembled WGS sequence"/>
</dbReference>
<organism evidence="2 3">
    <name type="scientific">Paenibacillus aquistagni</name>
    <dbReference type="NCBI Taxonomy" id="1852522"/>
    <lineage>
        <taxon>Bacteria</taxon>
        <taxon>Bacillati</taxon>
        <taxon>Bacillota</taxon>
        <taxon>Bacilli</taxon>
        <taxon>Bacillales</taxon>
        <taxon>Paenibacillaceae</taxon>
        <taxon>Paenibacillus</taxon>
    </lineage>
</organism>
<protein>
    <submittedName>
        <fullName evidence="2">Uncharacterized protein</fullName>
    </submittedName>
</protein>
<keyword evidence="1" id="KW-0175">Coiled coil</keyword>
<dbReference type="OrthoDB" id="2678891at2"/>
<evidence type="ECO:0000313" key="3">
    <source>
        <dbReference type="Proteomes" id="UP000193834"/>
    </source>
</evidence>
<evidence type="ECO:0000313" key="2">
    <source>
        <dbReference type="EMBL" id="SMG11058.1"/>
    </source>
</evidence>